<name>A0A4R2L646_9FIRM</name>
<proteinExistence type="predicted"/>
<dbReference type="Proteomes" id="UP000294919">
    <property type="component" value="Unassembled WGS sequence"/>
</dbReference>
<dbReference type="OrthoDB" id="2038964at2"/>
<organism evidence="1 2">
    <name type="scientific">Marinisporobacter balticus</name>
    <dbReference type="NCBI Taxonomy" id="2018667"/>
    <lineage>
        <taxon>Bacteria</taxon>
        <taxon>Bacillati</taxon>
        <taxon>Bacillota</taxon>
        <taxon>Clostridia</taxon>
        <taxon>Peptostreptococcales</taxon>
        <taxon>Thermotaleaceae</taxon>
        <taxon>Marinisporobacter</taxon>
    </lineage>
</organism>
<dbReference type="EMBL" id="SLWV01000002">
    <property type="protein sequence ID" value="TCO79426.1"/>
    <property type="molecule type" value="Genomic_DNA"/>
</dbReference>
<protein>
    <submittedName>
        <fullName evidence="1">Excisionase family DNA binding protein</fullName>
    </submittedName>
</protein>
<dbReference type="RefSeq" id="WP_132242302.1">
    <property type="nucleotide sequence ID" value="NZ_SLWV01000002.1"/>
</dbReference>
<gene>
    <name evidence="1" type="ORF">EV214_102145</name>
</gene>
<keyword evidence="2" id="KW-1185">Reference proteome</keyword>
<comment type="caution">
    <text evidence="1">The sequence shown here is derived from an EMBL/GenBank/DDBJ whole genome shotgun (WGS) entry which is preliminary data.</text>
</comment>
<accession>A0A4R2L646</accession>
<sequence length="1431" mass="169716">MDLFEFEKYYSADEVAKIFKVRTIAVINRIKSKKEFYGKWLLFENVYYIKKDIIDKIMYSREISMTVKEVCVALNRSKDTILDMIKQGRLDYFRDQWNNRNYRIYTDNIKEIMLLKENYYTVEQLGKIFKITNNNIRKKIKRNYCDVKDFMKDTTSRKIYIKKTFIDNYEELQCNSTFLDEAAKELGIKQNDLYIKCSNIDENSIFTDFVTGKLKLKNMYMDMIRNNEVNIEFESDNGFVELQSLIWQMVMTEEEIKDFILTCCNLDMYEEIKIINGKKYISSNRYQIIIEKFNEFFAEKKNDTNFVSQDANSSEFKKLDGKSYISLEDIKRMFGVSPVTIARRIRRNCCNVQKYKKQFSKKILIRGEFFYYLRKKQHNSVLLKLASQELKMNQERLRTLCINMSSDSIFNDFFTGKLKIDMKYYEIVKSQYYKSKELKINKKLNMHTEKAKNNLEYTKNKSKIINNEQNLMSVKELANELNITQTILRARIKKNCYDIASYVIRDMDKIFIQKEFLRHMIEIENNSKLIKFIAGEMKVEEKELKEICLLINKNTLFHDFRVNKYRIRNAYIQQIQDYYQDENKEYGRKIRAYFESNNNSGDKSLNMNNEINSAGKEKKIISLEKLADALNMHINSVYKRIKKNSYDIKDYVSYMNNKIYINEQFIDHINKVDSNSHFLESFASQIGIKKQTIIKIHPILGDDVVFADFRSNKFRINTKYLQQVKRYFKEDNEDIDYSKYIDIGQASDLLGVSNNSMKNIVRKGSTNDFFIRNNIIYISKNYINYILDIMESTISTKELAEMLGVSRHKIMALYLEEKIEVIKSPLNFSYYRIKKDQLKKISKLIEVKKSKGRIKFKKICDTAQDEFEVFDLIKKNIVLREYLRETENLFTSFVYDRLSNSDARKKIRYNIAKKCGRLLVYLNEKLDKEIYLYDNEEILRLINEIDNTNLIKTVKAFIKYCQDNTHCNYTSTFTCREVPKKVSVIDDEEIYSFELWGQYTKYLTDINLHINKAFESQRYACEWFLCILHLIAAWRLNDLITKIPNIELAIIDVYDFEWFKKGNEFTLSMGQSILNQMDMKLSGVCADKNEQQLRFFNSLNLTVPIAIAYVVAEIHRRKNSNNTIFSLLLDERYENETASWVRNAMSNFLKDERLRGFTNRKANNTLLTYVFECANTMEGMHSISYMLGGAMRSHKNDKKIQLPRTTQIYLKPILHKEDAKSVAFNLIKRGFFGWIPYKILQIIYNYEDGDSKPYMSNLTNEIVKLRENYSLLGMENLANHMTDELYEKSQIKVFNELARLDKLELKSRIKSILTCESASKSRNGGCLKGRVCAYPKRSSCSCCEYFVKNIYFLSSLNAEIIDLLNIIDCTDENEHYKIIKYSSVLFKLLSIVSEAKLFYEEYDSNLVDSFIEIDVIRDRIQDVRGKLKYFK</sequence>
<evidence type="ECO:0000313" key="2">
    <source>
        <dbReference type="Proteomes" id="UP000294919"/>
    </source>
</evidence>
<reference evidence="1 2" key="1">
    <citation type="submission" date="2019-03" db="EMBL/GenBank/DDBJ databases">
        <title>Genomic Encyclopedia of Type Strains, Phase IV (KMG-IV): sequencing the most valuable type-strain genomes for metagenomic binning, comparative biology and taxonomic classification.</title>
        <authorList>
            <person name="Goeker M."/>
        </authorList>
    </citation>
    <scope>NUCLEOTIDE SEQUENCE [LARGE SCALE GENOMIC DNA]</scope>
    <source>
        <strain evidence="1 2">DSM 102940</strain>
    </source>
</reference>
<evidence type="ECO:0000313" key="1">
    <source>
        <dbReference type="EMBL" id="TCO79426.1"/>
    </source>
</evidence>